<keyword evidence="2" id="KW-0521">NADP</keyword>
<dbReference type="AlphaFoldDB" id="A0A0U5CGR5"/>
<dbReference type="InterPro" id="IPR052178">
    <property type="entry name" value="Sec_Metab_Biosynth_SDR"/>
</dbReference>
<dbReference type="PANTHER" id="PTHR43618">
    <property type="entry name" value="7-ALPHA-HYDROXYSTEROID DEHYDROGENASE"/>
    <property type="match status" value="1"/>
</dbReference>
<dbReference type="OrthoDB" id="294295at2759"/>
<dbReference type="FunFam" id="3.40.50.720:FF:000084">
    <property type="entry name" value="Short-chain dehydrogenase reductase"/>
    <property type="match status" value="1"/>
</dbReference>
<organism evidence="4 5">
    <name type="scientific">Aspergillus calidoustus</name>
    <dbReference type="NCBI Taxonomy" id="454130"/>
    <lineage>
        <taxon>Eukaryota</taxon>
        <taxon>Fungi</taxon>
        <taxon>Dikarya</taxon>
        <taxon>Ascomycota</taxon>
        <taxon>Pezizomycotina</taxon>
        <taxon>Eurotiomycetes</taxon>
        <taxon>Eurotiomycetidae</taxon>
        <taxon>Eurotiales</taxon>
        <taxon>Aspergillaceae</taxon>
        <taxon>Aspergillus</taxon>
        <taxon>Aspergillus subgen. Nidulantes</taxon>
    </lineage>
</organism>
<dbReference type="PRINTS" id="PR00081">
    <property type="entry name" value="GDHRDH"/>
</dbReference>
<keyword evidence="3" id="KW-0560">Oxidoreductase</keyword>
<sequence>MSELRDFTQLFRLDGKVAIVTGGSRGLGLHTATAFLLAGAHKVILVARKAEGPQGLNQAVERLNALPNIPGTAIGHVADLSNLSEIEKLVQRLKSEPRVDILVGNAAATWGGAFEPTPDSAVSKVLDLNVRSIFNLTRLLTPLLERSATPTSPSRIIIVGAIAGLSVPVVGEHGTIMYAVSKAAAHHLATNLAVELGPRGICSNAVAPGFFPSKLANGLIEHLGGAEAMASANPRRRLGVPEDIAGVMLFLCSAAGAYVNGAVIPVDGGNHLQSGTFSKL</sequence>
<accession>A0A0U5CGR5</accession>
<proteinExistence type="inferred from homology"/>
<dbReference type="PROSITE" id="PS00061">
    <property type="entry name" value="ADH_SHORT"/>
    <property type="match status" value="1"/>
</dbReference>
<dbReference type="Proteomes" id="UP000054771">
    <property type="component" value="Unassembled WGS sequence"/>
</dbReference>
<dbReference type="Pfam" id="PF13561">
    <property type="entry name" value="adh_short_C2"/>
    <property type="match status" value="1"/>
</dbReference>
<reference evidence="5" key="1">
    <citation type="journal article" date="2016" name="Genome Announc.">
        <title>Draft genome sequences of fungus Aspergillus calidoustus.</title>
        <authorList>
            <person name="Horn F."/>
            <person name="Linde J."/>
            <person name="Mattern D.J."/>
            <person name="Walther G."/>
            <person name="Guthke R."/>
            <person name="Scherlach K."/>
            <person name="Martin K."/>
            <person name="Brakhage A.A."/>
            <person name="Petzke L."/>
            <person name="Valiante V."/>
        </authorList>
    </citation>
    <scope>NUCLEOTIDE SEQUENCE [LARGE SCALE GENOMIC DNA]</scope>
    <source>
        <strain evidence="5">SF006504</strain>
    </source>
</reference>
<dbReference type="GO" id="GO:0016491">
    <property type="term" value="F:oxidoreductase activity"/>
    <property type="evidence" value="ECO:0007669"/>
    <property type="project" value="UniProtKB-KW"/>
</dbReference>
<dbReference type="OMA" id="PGTAIGH"/>
<evidence type="ECO:0000256" key="1">
    <source>
        <dbReference type="ARBA" id="ARBA00006484"/>
    </source>
</evidence>
<gene>
    <name evidence="4" type="ORF">ASPCAL12883</name>
</gene>
<keyword evidence="5" id="KW-1185">Reference proteome</keyword>
<name>A0A0U5CGR5_ASPCI</name>
<dbReference type="STRING" id="454130.A0A0U5CGR5"/>
<dbReference type="EMBL" id="CDMC01000015">
    <property type="protein sequence ID" value="CEL09753.1"/>
    <property type="molecule type" value="Genomic_DNA"/>
</dbReference>
<dbReference type="InterPro" id="IPR002347">
    <property type="entry name" value="SDR_fam"/>
</dbReference>
<dbReference type="InterPro" id="IPR036291">
    <property type="entry name" value="NAD(P)-bd_dom_sf"/>
</dbReference>
<comment type="similarity">
    <text evidence="1">Belongs to the short-chain dehydrogenases/reductases (SDR) family.</text>
</comment>
<evidence type="ECO:0000313" key="4">
    <source>
        <dbReference type="EMBL" id="CEL09753.1"/>
    </source>
</evidence>
<dbReference type="GO" id="GO:0044550">
    <property type="term" value="P:secondary metabolite biosynthetic process"/>
    <property type="evidence" value="ECO:0007669"/>
    <property type="project" value="UniProtKB-ARBA"/>
</dbReference>
<evidence type="ECO:0000313" key="5">
    <source>
        <dbReference type="Proteomes" id="UP000054771"/>
    </source>
</evidence>
<dbReference type="PANTHER" id="PTHR43618:SF3">
    <property type="entry name" value="NAD(P)-BINDING PROTEIN"/>
    <property type="match status" value="1"/>
</dbReference>
<dbReference type="InterPro" id="IPR020904">
    <property type="entry name" value="Sc_DH/Rdtase_CS"/>
</dbReference>
<dbReference type="SUPFAM" id="SSF51735">
    <property type="entry name" value="NAD(P)-binding Rossmann-fold domains"/>
    <property type="match status" value="1"/>
</dbReference>
<evidence type="ECO:0000256" key="3">
    <source>
        <dbReference type="ARBA" id="ARBA00023002"/>
    </source>
</evidence>
<evidence type="ECO:0000256" key="2">
    <source>
        <dbReference type="ARBA" id="ARBA00022857"/>
    </source>
</evidence>
<dbReference type="Gene3D" id="3.40.50.720">
    <property type="entry name" value="NAD(P)-binding Rossmann-like Domain"/>
    <property type="match status" value="1"/>
</dbReference>
<protein>
    <submittedName>
        <fullName evidence="4">Uncharacterized protein</fullName>
    </submittedName>
</protein>